<evidence type="ECO:0000313" key="2">
    <source>
        <dbReference type="Proteomes" id="UP000887575"/>
    </source>
</evidence>
<protein>
    <recommendedName>
        <fullName evidence="4">Major sperm protein</fullName>
    </recommendedName>
</protein>
<sequence length="234" mass="26693">MAFPNISELATKCTFTPNHEKQMVDLVIKNENNHHKTQVKSSQALQDEAGVRFVEVRREKSVKLVFKGFPKGGHSRPSKRDHFSVVYSVPPEGTTNNDPKIIWKNPGTKQSLSTQGVYKKGIKIKSAGFNEKDPRCPLNRSSSSTRPNSPRSLGGRRDHQDLPSALFLQMDYQEPVDSQRKRDPLLISSTKKREEEEEEEQDDEEEENEKKPPHPKKYRRRSLLISASPTSNDT</sequence>
<evidence type="ECO:0000256" key="1">
    <source>
        <dbReference type="SAM" id="MobiDB-lite"/>
    </source>
</evidence>
<feature type="compositionally biased region" description="Basic residues" evidence="1">
    <location>
        <begin position="213"/>
        <end position="222"/>
    </location>
</feature>
<feature type="region of interest" description="Disordered" evidence="1">
    <location>
        <begin position="125"/>
        <end position="159"/>
    </location>
</feature>
<dbReference type="WBParaSite" id="MBELARI_LOCUS4805">
    <property type="protein sequence ID" value="MBELARI_LOCUS4805"/>
    <property type="gene ID" value="MBELARI_LOCUS4805"/>
</dbReference>
<accession>A0AAF3FCV2</accession>
<evidence type="ECO:0000313" key="3">
    <source>
        <dbReference type="WBParaSite" id="MBELARI_LOCUS4805"/>
    </source>
</evidence>
<feature type="compositionally biased region" description="Polar residues" evidence="1">
    <location>
        <begin position="225"/>
        <end position="234"/>
    </location>
</feature>
<feature type="compositionally biased region" description="Acidic residues" evidence="1">
    <location>
        <begin position="195"/>
        <end position="207"/>
    </location>
</feature>
<dbReference type="Proteomes" id="UP000887575">
    <property type="component" value="Unassembled WGS sequence"/>
</dbReference>
<feature type="region of interest" description="Disordered" evidence="1">
    <location>
        <begin position="172"/>
        <end position="234"/>
    </location>
</feature>
<keyword evidence="2" id="KW-1185">Reference proteome</keyword>
<organism evidence="2 3">
    <name type="scientific">Mesorhabditis belari</name>
    <dbReference type="NCBI Taxonomy" id="2138241"/>
    <lineage>
        <taxon>Eukaryota</taxon>
        <taxon>Metazoa</taxon>
        <taxon>Ecdysozoa</taxon>
        <taxon>Nematoda</taxon>
        <taxon>Chromadorea</taxon>
        <taxon>Rhabditida</taxon>
        <taxon>Rhabditina</taxon>
        <taxon>Rhabditomorpha</taxon>
        <taxon>Rhabditoidea</taxon>
        <taxon>Rhabditidae</taxon>
        <taxon>Mesorhabditinae</taxon>
        <taxon>Mesorhabditis</taxon>
    </lineage>
</organism>
<name>A0AAF3FCV2_9BILA</name>
<evidence type="ECO:0008006" key="4">
    <source>
        <dbReference type="Google" id="ProtNLM"/>
    </source>
</evidence>
<reference evidence="3" key="1">
    <citation type="submission" date="2024-02" db="UniProtKB">
        <authorList>
            <consortium name="WormBaseParasite"/>
        </authorList>
    </citation>
    <scope>IDENTIFICATION</scope>
</reference>
<proteinExistence type="predicted"/>
<feature type="compositionally biased region" description="Low complexity" evidence="1">
    <location>
        <begin position="137"/>
        <end position="153"/>
    </location>
</feature>
<dbReference type="AlphaFoldDB" id="A0AAF3FCV2"/>